<keyword evidence="4" id="KW-0808">Transferase</keyword>
<sequence length="411" mass="43433">MLRRAGARAWWGFKWSAAGLGTSMAALLMTAVGAAVAALSLISVGLFAVRPYLWLLRCLADLERRRLGAIGEPVPSPYMESPKTLREALRTVVADPTVRRDLGWAASHGTFGLLVGAVAFQTFPNAVRELTTALWWRWVPPGEATLFNDLIAVDDQRTALLGLLTGSFWALLALYAVPWLVRLQAMPERRLLGPESETDLTARVAELTATRAAALDAHAVELRRIERALHDGAQNRLVAVAMLTGIARQTVRDDPGNADEVLGRAQDAAETALAELRGVVRTILPPVLEDRGLEGALSALAADCPVPCSVSVDVSARCPASVESTAYFAVAEALTNAAKHSGATETAVTVRRTGSELVVEVRDNGRGGADASEGSGLTGILRRAEALDGKAAVSSPPGGPTTVEVRLPCGS</sequence>
<keyword evidence="5" id="KW-0547">Nucleotide-binding</keyword>
<keyword evidence="8" id="KW-0902">Two-component regulatory system</keyword>
<keyword evidence="3" id="KW-0597">Phosphoprotein</keyword>
<keyword evidence="9" id="KW-0812">Transmembrane</keyword>
<evidence type="ECO:0000256" key="9">
    <source>
        <dbReference type="SAM" id="Phobius"/>
    </source>
</evidence>
<gene>
    <name evidence="11" type="ORF">ACFPET_13735</name>
</gene>
<dbReference type="SMART" id="SM00387">
    <property type="entry name" value="HATPase_c"/>
    <property type="match status" value="1"/>
</dbReference>
<keyword evidence="12" id="KW-1185">Reference proteome</keyword>
<dbReference type="InterPro" id="IPR050482">
    <property type="entry name" value="Sensor_HK_TwoCompSys"/>
</dbReference>
<dbReference type="Proteomes" id="UP001595823">
    <property type="component" value="Unassembled WGS sequence"/>
</dbReference>
<feature type="transmembrane region" description="Helical" evidence="9">
    <location>
        <begin position="20"/>
        <end position="49"/>
    </location>
</feature>
<organism evidence="11 12">
    <name type="scientific">Salininema proteolyticum</name>
    <dbReference type="NCBI Taxonomy" id="1607685"/>
    <lineage>
        <taxon>Bacteria</taxon>
        <taxon>Bacillati</taxon>
        <taxon>Actinomycetota</taxon>
        <taxon>Actinomycetes</taxon>
        <taxon>Glycomycetales</taxon>
        <taxon>Glycomycetaceae</taxon>
        <taxon>Salininema</taxon>
    </lineage>
</organism>
<reference evidence="12" key="1">
    <citation type="journal article" date="2019" name="Int. J. Syst. Evol. Microbiol.">
        <title>The Global Catalogue of Microorganisms (GCM) 10K type strain sequencing project: providing services to taxonomists for standard genome sequencing and annotation.</title>
        <authorList>
            <consortium name="The Broad Institute Genomics Platform"/>
            <consortium name="The Broad Institute Genome Sequencing Center for Infectious Disease"/>
            <person name="Wu L."/>
            <person name="Ma J."/>
        </authorList>
    </citation>
    <scope>NUCLEOTIDE SEQUENCE [LARGE SCALE GENOMIC DNA]</scope>
    <source>
        <strain evidence="12">IBRC-M 10908</strain>
    </source>
</reference>
<dbReference type="EMBL" id="JBHSDK010000018">
    <property type="protein sequence ID" value="MFC4336263.1"/>
    <property type="molecule type" value="Genomic_DNA"/>
</dbReference>
<evidence type="ECO:0000256" key="6">
    <source>
        <dbReference type="ARBA" id="ARBA00022777"/>
    </source>
</evidence>
<dbReference type="Pfam" id="PF07730">
    <property type="entry name" value="HisKA_3"/>
    <property type="match status" value="1"/>
</dbReference>
<evidence type="ECO:0000256" key="3">
    <source>
        <dbReference type="ARBA" id="ARBA00022553"/>
    </source>
</evidence>
<evidence type="ECO:0000256" key="8">
    <source>
        <dbReference type="ARBA" id="ARBA00023012"/>
    </source>
</evidence>
<dbReference type="Gene3D" id="1.20.5.1930">
    <property type="match status" value="1"/>
</dbReference>
<dbReference type="PANTHER" id="PTHR24421">
    <property type="entry name" value="NITRATE/NITRITE SENSOR PROTEIN NARX-RELATED"/>
    <property type="match status" value="1"/>
</dbReference>
<dbReference type="InterPro" id="IPR011712">
    <property type="entry name" value="Sig_transdc_His_kin_sub3_dim/P"/>
</dbReference>
<evidence type="ECO:0000256" key="2">
    <source>
        <dbReference type="ARBA" id="ARBA00012438"/>
    </source>
</evidence>
<feature type="transmembrane region" description="Helical" evidence="9">
    <location>
        <begin position="159"/>
        <end position="181"/>
    </location>
</feature>
<keyword evidence="9" id="KW-1133">Transmembrane helix</keyword>
<dbReference type="EC" id="2.7.13.3" evidence="2"/>
<dbReference type="Pfam" id="PF02518">
    <property type="entry name" value="HATPase_c"/>
    <property type="match status" value="1"/>
</dbReference>
<dbReference type="GO" id="GO:0016301">
    <property type="term" value="F:kinase activity"/>
    <property type="evidence" value="ECO:0007669"/>
    <property type="project" value="UniProtKB-KW"/>
</dbReference>
<evidence type="ECO:0000313" key="12">
    <source>
        <dbReference type="Proteomes" id="UP001595823"/>
    </source>
</evidence>
<dbReference type="CDD" id="cd16917">
    <property type="entry name" value="HATPase_UhpB-NarQ-NarX-like"/>
    <property type="match status" value="1"/>
</dbReference>
<evidence type="ECO:0000259" key="10">
    <source>
        <dbReference type="SMART" id="SM00387"/>
    </source>
</evidence>
<keyword evidence="6 11" id="KW-0418">Kinase</keyword>
<dbReference type="Gene3D" id="3.30.565.10">
    <property type="entry name" value="Histidine kinase-like ATPase, C-terminal domain"/>
    <property type="match status" value="1"/>
</dbReference>
<dbReference type="InterPro" id="IPR003594">
    <property type="entry name" value="HATPase_dom"/>
</dbReference>
<dbReference type="SUPFAM" id="SSF55874">
    <property type="entry name" value="ATPase domain of HSP90 chaperone/DNA topoisomerase II/histidine kinase"/>
    <property type="match status" value="1"/>
</dbReference>
<accession>A0ABV8U0P8</accession>
<keyword evidence="7" id="KW-0067">ATP-binding</keyword>
<evidence type="ECO:0000313" key="11">
    <source>
        <dbReference type="EMBL" id="MFC4336263.1"/>
    </source>
</evidence>
<keyword evidence="9" id="KW-0472">Membrane</keyword>
<evidence type="ECO:0000256" key="5">
    <source>
        <dbReference type="ARBA" id="ARBA00022741"/>
    </source>
</evidence>
<proteinExistence type="predicted"/>
<protein>
    <recommendedName>
        <fullName evidence="2">histidine kinase</fullName>
        <ecNumber evidence="2">2.7.13.3</ecNumber>
    </recommendedName>
</protein>
<comment type="caution">
    <text evidence="11">The sequence shown here is derived from an EMBL/GenBank/DDBJ whole genome shotgun (WGS) entry which is preliminary data.</text>
</comment>
<evidence type="ECO:0000256" key="4">
    <source>
        <dbReference type="ARBA" id="ARBA00022679"/>
    </source>
</evidence>
<feature type="domain" description="Histidine kinase/HSP90-like ATPase" evidence="10">
    <location>
        <begin position="321"/>
        <end position="411"/>
    </location>
</feature>
<evidence type="ECO:0000256" key="1">
    <source>
        <dbReference type="ARBA" id="ARBA00000085"/>
    </source>
</evidence>
<name>A0ABV8U0P8_9ACTN</name>
<dbReference type="InterPro" id="IPR036890">
    <property type="entry name" value="HATPase_C_sf"/>
</dbReference>
<dbReference type="InterPro" id="IPR025828">
    <property type="entry name" value="Put_sensor_dom"/>
</dbReference>
<dbReference type="RefSeq" id="WP_380621987.1">
    <property type="nucleotide sequence ID" value="NZ_JBHSDK010000018.1"/>
</dbReference>
<dbReference type="PANTHER" id="PTHR24421:SF10">
    <property type="entry name" value="NITRATE_NITRITE SENSOR PROTEIN NARQ"/>
    <property type="match status" value="1"/>
</dbReference>
<dbReference type="Pfam" id="PF13796">
    <property type="entry name" value="Sensor"/>
    <property type="match status" value="1"/>
</dbReference>
<comment type="catalytic activity">
    <reaction evidence="1">
        <text>ATP + protein L-histidine = ADP + protein N-phospho-L-histidine.</text>
        <dbReference type="EC" id="2.7.13.3"/>
    </reaction>
</comment>
<evidence type="ECO:0000256" key="7">
    <source>
        <dbReference type="ARBA" id="ARBA00022840"/>
    </source>
</evidence>